<keyword evidence="5" id="KW-0560">Oxidoreductase</keyword>
<gene>
    <name evidence="12" type="ORF">METZ01_LOCUS315712</name>
</gene>
<evidence type="ECO:0000256" key="10">
    <source>
        <dbReference type="ARBA" id="ARBA00049091"/>
    </source>
</evidence>
<keyword evidence="4" id="KW-0049">Antioxidant</keyword>
<keyword evidence="7" id="KW-0676">Redox-active center</keyword>
<dbReference type="InterPro" id="IPR000866">
    <property type="entry name" value="AhpC/TSA"/>
</dbReference>
<accession>A0A382NQT2</accession>
<evidence type="ECO:0000256" key="6">
    <source>
        <dbReference type="ARBA" id="ARBA00023157"/>
    </source>
</evidence>
<evidence type="ECO:0000256" key="2">
    <source>
        <dbReference type="ARBA" id="ARBA00013017"/>
    </source>
</evidence>
<comment type="similarity">
    <text evidence="9">Belongs to the peroxiredoxin family. BCP/PrxQ subfamily.</text>
</comment>
<dbReference type="CDD" id="cd03017">
    <property type="entry name" value="PRX_BCP"/>
    <property type="match status" value="1"/>
</dbReference>
<reference evidence="12" key="1">
    <citation type="submission" date="2018-05" db="EMBL/GenBank/DDBJ databases">
        <authorList>
            <person name="Lanie J.A."/>
            <person name="Ng W.-L."/>
            <person name="Kazmierczak K.M."/>
            <person name="Andrzejewski T.M."/>
            <person name="Davidsen T.M."/>
            <person name="Wayne K.J."/>
            <person name="Tettelin H."/>
            <person name="Glass J.I."/>
            <person name="Rusch D."/>
            <person name="Podicherti R."/>
            <person name="Tsui H.-C.T."/>
            <person name="Winkler M.E."/>
        </authorList>
    </citation>
    <scope>NUCLEOTIDE SEQUENCE</scope>
</reference>
<evidence type="ECO:0000256" key="9">
    <source>
        <dbReference type="ARBA" id="ARBA00038489"/>
    </source>
</evidence>
<evidence type="ECO:0000256" key="8">
    <source>
        <dbReference type="ARBA" id="ARBA00032824"/>
    </source>
</evidence>
<evidence type="ECO:0000256" key="3">
    <source>
        <dbReference type="ARBA" id="ARBA00022559"/>
    </source>
</evidence>
<dbReference type="GO" id="GO:0005737">
    <property type="term" value="C:cytoplasm"/>
    <property type="evidence" value="ECO:0007669"/>
    <property type="project" value="TreeGrafter"/>
</dbReference>
<protein>
    <recommendedName>
        <fullName evidence="2">thioredoxin-dependent peroxiredoxin</fullName>
        <ecNumber evidence="2">1.11.1.24</ecNumber>
    </recommendedName>
    <alternativeName>
        <fullName evidence="8">Thioredoxin peroxidase</fullName>
    </alternativeName>
</protein>
<keyword evidence="6" id="KW-1015">Disulfide bond</keyword>
<evidence type="ECO:0000256" key="4">
    <source>
        <dbReference type="ARBA" id="ARBA00022862"/>
    </source>
</evidence>
<dbReference type="InterPro" id="IPR013766">
    <property type="entry name" value="Thioredoxin_domain"/>
</dbReference>
<dbReference type="PROSITE" id="PS51352">
    <property type="entry name" value="THIOREDOXIN_2"/>
    <property type="match status" value="1"/>
</dbReference>
<keyword evidence="3" id="KW-0575">Peroxidase</keyword>
<proteinExistence type="inferred from homology"/>
<sequence length="149" mass="17148">MTKTIKFKLDLTNESIFDSSKLNKKTVLFFYPKAMTGGCSIEVQDFQKKLPTIKKLGYNVVGASKDSVEKNTKFLDKYKLKYELGSDLTDACEKLGIWIEKSMYGKKYFGISRSTFILDNNGKILHSWSKVKVKNHVDEVIKFIKENKL</sequence>
<evidence type="ECO:0000259" key="11">
    <source>
        <dbReference type="PROSITE" id="PS51352"/>
    </source>
</evidence>
<dbReference type="GO" id="GO:0034599">
    <property type="term" value="P:cellular response to oxidative stress"/>
    <property type="evidence" value="ECO:0007669"/>
    <property type="project" value="TreeGrafter"/>
</dbReference>
<feature type="domain" description="Thioredoxin" evidence="11">
    <location>
        <begin position="1"/>
        <end position="149"/>
    </location>
</feature>
<dbReference type="Gene3D" id="3.40.30.10">
    <property type="entry name" value="Glutaredoxin"/>
    <property type="match status" value="1"/>
</dbReference>
<comment type="catalytic activity">
    <reaction evidence="10">
        <text>a hydroperoxide + [thioredoxin]-dithiol = an alcohol + [thioredoxin]-disulfide + H2O</text>
        <dbReference type="Rhea" id="RHEA:62620"/>
        <dbReference type="Rhea" id="RHEA-COMP:10698"/>
        <dbReference type="Rhea" id="RHEA-COMP:10700"/>
        <dbReference type="ChEBI" id="CHEBI:15377"/>
        <dbReference type="ChEBI" id="CHEBI:29950"/>
        <dbReference type="ChEBI" id="CHEBI:30879"/>
        <dbReference type="ChEBI" id="CHEBI:35924"/>
        <dbReference type="ChEBI" id="CHEBI:50058"/>
        <dbReference type="EC" id="1.11.1.24"/>
    </reaction>
</comment>
<evidence type="ECO:0000256" key="5">
    <source>
        <dbReference type="ARBA" id="ARBA00023002"/>
    </source>
</evidence>
<name>A0A382NQT2_9ZZZZ</name>
<dbReference type="FunFam" id="3.40.30.10:FF:000007">
    <property type="entry name" value="Thioredoxin-dependent thiol peroxidase"/>
    <property type="match status" value="1"/>
</dbReference>
<dbReference type="AlphaFoldDB" id="A0A382NQT2"/>
<dbReference type="Pfam" id="PF00578">
    <property type="entry name" value="AhpC-TSA"/>
    <property type="match status" value="1"/>
</dbReference>
<evidence type="ECO:0000256" key="7">
    <source>
        <dbReference type="ARBA" id="ARBA00023284"/>
    </source>
</evidence>
<comment type="subunit">
    <text evidence="1">Monomer.</text>
</comment>
<dbReference type="GO" id="GO:0045454">
    <property type="term" value="P:cell redox homeostasis"/>
    <property type="evidence" value="ECO:0007669"/>
    <property type="project" value="TreeGrafter"/>
</dbReference>
<dbReference type="EMBL" id="UINC01101777">
    <property type="protein sequence ID" value="SVC62858.1"/>
    <property type="molecule type" value="Genomic_DNA"/>
</dbReference>
<dbReference type="GO" id="GO:0008379">
    <property type="term" value="F:thioredoxin peroxidase activity"/>
    <property type="evidence" value="ECO:0007669"/>
    <property type="project" value="TreeGrafter"/>
</dbReference>
<dbReference type="PANTHER" id="PTHR42801">
    <property type="entry name" value="THIOREDOXIN-DEPENDENT PEROXIDE REDUCTASE"/>
    <property type="match status" value="1"/>
</dbReference>
<organism evidence="12">
    <name type="scientific">marine metagenome</name>
    <dbReference type="NCBI Taxonomy" id="408172"/>
    <lineage>
        <taxon>unclassified sequences</taxon>
        <taxon>metagenomes</taxon>
        <taxon>ecological metagenomes</taxon>
    </lineage>
</organism>
<evidence type="ECO:0000313" key="12">
    <source>
        <dbReference type="EMBL" id="SVC62858.1"/>
    </source>
</evidence>
<dbReference type="EC" id="1.11.1.24" evidence="2"/>
<dbReference type="SUPFAM" id="SSF52833">
    <property type="entry name" value="Thioredoxin-like"/>
    <property type="match status" value="1"/>
</dbReference>
<evidence type="ECO:0000256" key="1">
    <source>
        <dbReference type="ARBA" id="ARBA00011245"/>
    </source>
</evidence>
<dbReference type="InterPro" id="IPR036249">
    <property type="entry name" value="Thioredoxin-like_sf"/>
</dbReference>
<dbReference type="PANTHER" id="PTHR42801:SF4">
    <property type="entry name" value="AHPC_TSA FAMILY PROTEIN"/>
    <property type="match status" value="1"/>
</dbReference>
<dbReference type="InterPro" id="IPR050924">
    <property type="entry name" value="Peroxiredoxin_BCP/PrxQ"/>
</dbReference>